<name>A0A383AI19_9ZZZZ</name>
<evidence type="ECO:0000313" key="2">
    <source>
        <dbReference type="EMBL" id="SVE07200.1"/>
    </source>
</evidence>
<dbReference type="AlphaFoldDB" id="A0A383AI19"/>
<dbReference type="Pfam" id="PF00389">
    <property type="entry name" value="2-Hacid_dh"/>
    <property type="match status" value="1"/>
</dbReference>
<evidence type="ECO:0000259" key="1">
    <source>
        <dbReference type="Pfam" id="PF00389"/>
    </source>
</evidence>
<gene>
    <name evidence="2" type="ORF">METZ01_LOCUS460054</name>
</gene>
<dbReference type="Gene3D" id="3.40.50.720">
    <property type="entry name" value="NAD(P)-binding Rossmann-like Domain"/>
    <property type="match status" value="2"/>
</dbReference>
<reference evidence="2" key="1">
    <citation type="submission" date="2018-05" db="EMBL/GenBank/DDBJ databases">
        <authorList>
            <person name="Lanie J.A."/>
            <person name="Ng W.-L."/>
            <person name="Kazmierczak K.M."/>
            <person name="Andrzejewski T.M."/>
            <person name="Davidsen T.M."/>
            <person name="Wayne K.J."/>
            <person name="Tettelin H."/>
            <person name="Glass J.I."/>
            <person name="Rusch D."/>
            <person name="Podicherti R."/>
            <person name="Tsui H.-C.T."/>
            <person name="Winkler M.E."/>
        </authorList>
    </citation>
    <scope>NUCLEOTIDE SEQUENCE</scope>
</reference>
<feature type="non-terminal residue" evidence="2">
    <location>
        <position position="1"/>
    </location>
</feature>
<protein>
    <recommendedName>
        <fullName evidence="1">D-isomer specific 2-hydroxyacid dehydrogenase catalytic domain-containing protein</fullName>
    </recommendedName>
</protein>
<dbReference type="InterPro" id="IPR006139">
    <property type="entry name" value="D-isomer_2_OHA_DH_cat_dom"/>
</dbReference>
<sequence length="135" mass="14470">MKIVADANLYDIQRAFEGTGELVLVPGRQLDREHLKGAEALLVRSVTQVDAELLKTSNVRFVGTFTSGADHIDNTYLASRDITFVDAKGSNANAVVDYCFAALAYCITKKSLSLKDCKIGIIGGGNVGGLFAEKL</sequence>
<dbReference type="GO" id="GO:0051287">
    <property type="term" value="F:NAD binding"/>
    <property type="evidence" value="ECO:0007669"/>
    <property type="project" value="InterPro"/>
</dbReference>
<organism evidence="2">
    <name type="scientific">marine metagenome</name>
    <dbReference type="NCBI Taxonomy" id="408172"/>
    <lineage>
        <taxon>unclassified sequences</taxon>
        <taxon>metagenomes</taxon>
        <taxon>ecological metagenomes</taxon>
    </lineage>
</organism>
<accession>A0A383AI19</accession>
<proteinExistence type="predicted"/>
<dbReference type="EMBL" id="UINC01192189">
    <property type="protein sequence ID" value="SVE07200.1"/>
    <property type="molecule type" value="Genomic_DNA"/>
</dbReference>
<feature type="domain" description="D-isomer specific 2-hydroxyacid dehydrogenase catalytic" evidence="1">
    <location>
        <begin position="32"/>
        <end position="101"/>
    </location>
</feature>
<dbReference type="SUPFAM" id="SSF52283">
    <property type="entry name" value="Formate/glycerate dehydrogenase catalytic domain-like"/>
    <property type="match status" value="1"/>
</dbReference>
<dbReference type="GO" id="GO:0016616">
    <property type="term" value="F:oxidoreductase activity, acting on the CH-OH group of donors, NAD or NADP as acceptor"/>
    <property type="evidence" value="ECO:0007669"/>
    <property type="project" value="InterPro"/>
</dbReference>
<feature type="non-terminal residue" evidence="2">
    <location>
        <position position="135"/>
    </location>
</feature>